<dbReference type="eggNOG" id="KOG1075">
    <property type="taxonomic scope" value="Eukaryota"/>
</dbReference>
<dbReference type="STRING" id="7897.ENSLACP00000005291"/>
<sequence length="224" mass="25435">FCTWNVRTLMDNPNSERPERRTAIISRELARYNIDVAALSKTRIPAEGQLREEGGGYTFFWKGKPEEDHCIHRVRFAIKNRIADLLTELPIGINKRLMTLRLQLSGNQRATIISAYAPTHDAIDDSKEFFYANLDAMLAAVPKQDKLILLGDFNARVGHDYPLWKDTISKEGVGKSNANGLLLLTKCTRDRKDVHITQAMQGANDCWTDHRLVRSSMSIRLAPK</sequence>
<dbReference type="Ensembl" id="ENSLACT00000005338.1">
    <property type="protein sequence ID" value="ENSLACP00000005291.1"/>
    <property type="gene ID" value="ENSLACG00000004702.1"/>
</dbReference>
<dbReference type="Gene3D" id="3.60.10.10">
    <property type="entry name" value="Endonuclease/exonuclease/phosphatase"/>
    <property type="match status" value="1"/>
</dbReference>
<dbReference type="Pfam" id="PF03372">
    <property type="entry name" value="Exo_endo_phos"/>
    <property type="match status" value="1"/>
</dbReference>
<evidence type="ECO:0000313" key="2">
    <source>
        <dbReference type="Ensembl" id="ENSLACP00000005291.1"/>
    </source>
</evidence>
<organism evidence="2 3">
    <name type="scientific">Latimeria chalumnae</name>
    <name type="common">Coelacanth</name>
    <dbReference type="NCBI Taxonomy" id="7897"/>
    <lineage>
        <taxon>Eukaryota</taxon>
        <taxon>Metazoa</taxon>
        <taxon>Chordata</taxon>
        <taxon>Craniata</taxon>
        <taxon>Vertebrata</taxon>
        <taxon>Euteleostomi</taxon>
        <taxon>Coelacanthiformes</taxon>
        <taxon>Coelacanthidae</taxon>
        <taxon>Latimeria</taxon>
    </lineage>
</organism>
<keyword evidence="3" id="KW-1185">Reference proteome</keyword>
<dbReference type="InterPro" id="IPR027124">
    <property type="entry name" value="Swc5/CFDP1/2"/>
</dbReference>
<dbReference type="EMBL" id="AFYH01193412">
    <property type="status" value="NOT_ANNOTATED_CDS"/>
    <property type="molecule type" value="Genomic_DNA"/>
</dbReference>
<accession>H3A6M0</accession>
<evidence type="ECO:0000313" key="3">
    <source>
        <dbReference type="Proteomes" id="UP000008672"/>
    </source>
</evidence>
<evidence type="ECO:0000259" key="1">
    <source>
        <dbReference type="Pfam" id="PF03372"/>
    </source>
</evidence>
<dbReference type="OMA" id="NGELLLX"/>
<dbReference type="HOGENOM" id="CLU_000680_8_2_1"/>
<dbReference type="Proteomes" id="UP000008672">
    <property type="component" value="Unassembled WGS sequence"/>
</dbReference>
<dbReference type="InterPro" id="IPR036691">
    <property type="entry name" value="Endo/exonu/phosph_ase_sf"/>
</dbReference>
<reference evidence="3" key="1">
    <citation type="submission" date="2011-08" db="EMBL/GenBank/DDBJ databases">
        <title>The draft genome of Latimeria chalumnae.</title>
        <authorList>
            <person name="Di Palma F."/>
            <person name="Alfoldi J."/>
            <person name="Johnson J."/>
            <person name="Berlin A."/>
            <person name="Gnerre S."/>
            <person name="Jaffe D."/>
            <person name="MacCallum I."/>
            <person name="Young S."/>
            <person name="Walker B.J."/>
            <person name="Lander E."/>
            <person name="Lindblad-Toh K."/>
        </authorList>
    </citation>
    <scope>NUCLEOTIDE SEQUENCE [LARGE SCALE GENOMIC DNA]</scope>
    <source>
        <strain evidence="3">Wild caught</strain>
    </source>
</reference>
<proteinExistence type="predicted"/>
<reference evidence="2" key="3">
    <citation type="submission" date="2025-09" db="UniProtKB">
        <authorList>
            <consortium name="Ensembl"/>
        </authorList>
    </citation>
    <scope>IDENTIFICATION</scope>
</reference>
<dbReference type="GeneTree" id="ENSGT00940000154988"/>
<dbReference type="PANTHER" id="PTHR23227">
    <property type="entry name" value="BUCENTAUR RELATED"/>
    <property type="match status" value="1"/>
</dbReference>
<dbReference type="InParanoid" id="H3A6M0"/>
<protein>
    <recommendedName>
        <fullName evidence="1">Endonuclease/exonuclease/phosphatase domain-containing protein</fullName>
    </recommendedName>
</protein>
<dbReference type="GO" id="GO:0003824">
    <property type="term" value="F:catalytic activity"/>
    <property type="evidence" value="ECO:0007669"/>
    <property type="project" value="InterPro"/>
</dbReference>
<feature type="domain" description="Endonuclease/exonuclease/phosphatase" evidence="1">
    <location>
        <begin position="2"/>
        <end position="179"/>
    </location>
</feature>
<dbReference type="SUPFAM" id="SSF56219">
    <property type="entry name" value="DNase I-like"/>
    <property type="match status" value="1"/>
</dbReference>
<name>H3A6M0_LATCH</name>
<reference evidence="2" key="2">
    <citation type="submission" date="2025-08" db="UniProtKB">
        <authorList>
            <consortium name="Ensembl"/>
        </authorList>
    </citation>
    <scope>IDENTIFICATION</scope>
</reference>
<dbReference type="PANTHER" id="PTHR23227:SF84">
    <property type="entry name" value="ENDONUCLEASE_EXONUCLEASE_PHOSPHATASE DOMAIN-CONTAINING PROTEIN"/>
    <property type="match status" value="1"/>
</dbReference>
<dbReference type="AlphaFoldDB" id="H3A6M0"/>
<dbReference type="InterPro" id="IPR005135">
    <property type="entry name" value="Endo/exonuclease/phosphatase"/>
</dbReference>